<dbReference type="Gene3D" id="3.40.190.10">
    <property type="entry name" value="Periplasmic binding protein-like II"/>
    <property type="match status" value="2"/>
</dbReference>
<comment type="caution">
    <text evidence="3">The sequence shown here is derived from an EMBL/GenBank/DDBJ whole genome shotgun (WGS) entry which is preliminary data.</text>
</comment>
<feature type="chain" id="PRO_5040982131" evidence="2">
    <location>
        <begin position="21"/>
        <end position="531"/>
    </location>
</feature>
<organism evidence="3 4">
    <name type="scientific">Promicromonospora thailandica</name>
    <dbReference type="NCBI Taxonomy" id="765201"/>
    <lineage>
        <taxon>Bacteria</taxon>
        <taxon>Bacillati</taxon>
        <taxon>Actinomycetota</taxon>
        <taxon>Actinomycetes</taxon>
        <taxon>Micrococcales</taxon>
        <taxon>Promicromonosporaceae</taxon>
        <taxon>Promicromonospora</taxon>
    </lineage>
</organism>
<dbReference type="AlphaFoldDB" id="A0A9X2K0L7"/>
<sequence>MKSRTRLVGFVLATGALLLAGCTGGGGGGKNTADGTIDILVVKHGLTGPMADMAWVKELEEKAGVTIRWEEVSADWSQKKATMLAAGEVPDLIVGGNAITNADLATYSSLFEDLSDDMDALPNVQGMLDSHAELSAMATRSTGEVYALPSYRRYWPETISRQYINQDWLDTLGLEMPTTWDELFDVLVAFKEQDANGDGDPDDEIPWDWNPIDPAGFAAGQPTMLLGGLGLPTTYGGGQGYVVEDGTVLNFLVDDRYRQVIEFTHRAYEAGLISKQVMTQDYSAFQSVGRGDGDVAKVGFSWGWTASDRFGAQLADQYTSMAPLEAEAGQSTPVTWNYDTENFSPNHIVMSAGTADKDGALAVIDAFYDPEISVQVLWGDLGENVERDGDGYTVLPPADEKSDPSTWKWTTTLADAGPHWIRDDVDVEPPADLAEAVEQSEPLREALGNVDPDTDIYPFKYVNISTEDQSTITLNDTTVLNLAMTAFGRWVTEGGVEEEWDDYVAQLEGAGLPQNVEIYQRYYDEYQASRS</sequence>
<dbReference type="PANTHER" id="PTHR43649:SF33">
    <property type="entry name" value="POLYGALACTURONAN_RHAMNOGALACTURONAN-BINDING PROTEIN YTCQ"/>
    <property type="match status" value="1"/>
</dbReference>
<proteinExistence type="predicted"/>
<evidence type="ECO:0000256" key="2">
    <source>
        <dbReference type="SAM" id="SignalP"/>
    </source>
</evidence>
<dbReference type="PANTHER" id="PTHR43649">
    <property type="entry name" value="ARABINOSE-BINDING PROTEIN-RELATED"/>
    <property type="match status" value="1"/>
</dbReference>
<dbReference type="RefSeq" id="WP_253839575.1">
    <property type="nucleotide sequence ID" value="NZ_JAMTCS010000016.1"/>
</dbReference>
<evidence type="ECO:0000313" key="4">
    <source>
        <dbReference type="Proteomes" id="UP001139493"/>
    </source>
</evidence>
<name>A0A9X2K0L7_9MICO</name>
<evidence type="ECO:0000256" key="1">
    <source>
        <dbReference type="ARBA" id="ARBA00022729"/>
    </source>
</evidence>
<feature type="signal peptide" evidence="2">
    <location>
        <begin position="1"/>
        <end position="20"/>
    </location>
</feature>
<reference evidence="3" key="1">
    <citation type="submission" date="2022-06" db="EMBL/GenBank/DDBJ databases">
        <title>Genomic Encyclopedia of Archaeal and Bacterial Type Strains, Phase II (KMG-II): from individual species to whole genera.</title>
        <authorList>
            <person name="Goeker M."/>
        </authorList>
    </citation>
    <scope>NUCLEOTIDE SEQUENCE</scope>
    <source>
        <strain evidence="3">DSM 26652</strain>
    </source>
</reference>
<dbReference type="Proteomes" id="UP001139493">
    <property type="component" value="Unassembled WGS sequence"/>
</dbReference>
<evidence type="ECO:0000313" key="3">
    <source>
        <dbReference type="EMBL" id="MCP2267199.1"/>
    </source>
</evidence>
<keyword evidence="1 2" id="KW-0732">Signal</keyword>
<dbReference type="InterPro" id="IPR050490">
    <property type="entry name" value="Bact_solute-bd_prot1"/>
</dbReference>
<dbReference type="PROSITE" id="PS51257">
    <property type="entry name" value="PROKAR_LIPOPROTEIN"/>
    <property type="match status" value="1"/>
</dbReference>
<dbReference type="EMBL" id="JAMTCS010000016">
    <property type="protein sequence ID" value="MCP2267199.1"/>
    <property type="molecule type" value="Genomic_DNA"/>
</dbReference>
<keyword evidence="4" id="KW-1185">Reference proteome</keyword>
<gene>
    <name evidence="3" type="ORF">APR03_004571</name>
</gene>
<accession>A0A9X2K0L7</accession>
<protein>
    <submittedName>
        <fullName evidence="3">Carbohydrate ABC transporter substrate-binding protein, CUT1 family (TC 3.A.1.1.-)</fullName>
    </submittedName>
</protein>
<dbReference type="SUPFAM" id="SSF53850">
    <property type="entry name" value="Periplasmic binding protein-like II"/>
    <property type="match status" value="1"/>
</dbReference>